<reference evidence="2 3" key="1">
    <citation type="journal article" date="2012" name="Genome Biol.">
        <title>Genome and low-iron response of an oceanic diatom adapted to chronic iron limitation.</title>
        <authorList>
            <person name="Lommer M."/>
            <person name="Specht M."/>
            <person name="Roy A.S."/>
            <person name="Kraemer L."/>
            <person name="Andreson R."/>
            <person name="Gutowska M.A."/>
            <person name="Wolf J."/>
            <person name="Bergner S.V."/>
            <person name="Schilhabel M.B."/>
            <person name="Klostermeier U.C."/>
            <person name="Beiko R.G."/>
            <person name="Rosenstiel P."/>
            <person name="Hippler M."/>
            <person name="Laroche J."/>
        </authorList>
    </citation>
    <scope>NUCLEOTIDE SEQUENCE [LARGE SCALE GENOMIC DNA]</scope>
    <source>
        <strain evidence="2 3">CCMP1005</strain>
    </source>
</reference>
<feature type="region of interest" description="Disordered" evidence="1">
    <location>
        <begin position="90"/>
        <end position="126"/>
    </location>
</feature>
<organism evidence="2 3">
    <name type="scientific">Thalassiosira oceanica</name>
    <name type="common">Marine diatom</name>
    <dbReference type="NCBI Taxonomy" id="159749"/>
    <lineage>
        <taxon>Eukaryota</taxon>
        <taxon>Sar</taxon>
        <taxon>Stramenopiles</taxon>
        <taxon>Ochrophyta</taxon>
        <taxon>Bacillariophyta</taxon>
        <taxon>Coscinodiscophyceae</taxon>
        <taxon>Thalassiosirophycidae</taxon>
        <taxon>Thalassiosirales</taxon>
        <taxon>Thalassiosiraceae</taxon>
        <taxon>Thalassiosira</taxon>
    </lineage>
</organism>
<dbReference type="AlphaFoldDB" id="K0SFK2"/>
<keyword evidence="3" id="KW-1185">Reference proteome</keyword>
<evidence type="ECO:0000313" key="3">
    <source>
        <dbReference type="Proteomes" id="UP000266841"/>
    </source>
</evidence>
<dbReference type="EMBL" id="AGNL01016671">
    <property type="protein sequence ID" value="EJK64923.1"/>
    <property type="molecule type" value="Genomic_DNA"/>
</dbReference>
<name>K0SFK2_THAOC</name>
<proteinExistence type="predicted"/>
<feature type="compositionally biased region" description="Basic residues" evidence="1">
    <location>
        <begin position="39"/>
        <end position="50"/>
    </location>
</feature>
<evidence type="ECO:0000313" key="2">
    <source>
        <dbReference type="EMBL" id="EJK64923.1"/>
    </source>
</evidence>
<dbReference type="Proteomes" id="UP000266841">
    <property type="component" value="Unassembled WGS sequence"/>
</dbReference>
<evidence type="ECO:0000256" key="1">
    <source>
        <dbReference type="SAM" id="MobiDB-lite"/>
    </source>
</evidence>
<comment type="caution">
    <text evidence="2">The sequence shown here is derived from an EMBL/GenBank/DDBJ whole genome shotgun (WGS) entry which is preliminary data.</text>
</comment>
<accession>K0SFK2</accession>
<gene>
    <name evidence="2" type="ORF">THAOC_14288</name>
</gene>
<sequence length="126" mass="14273">MVPLSRWESKKTLKSRGTPVYPVRRPGGEQTEDRERQSRGRRTRGGAKRRRALVLAAISILNQSNEEHANGWLHPEEEAKRRVMFVVRSKSLGKNPAGVARKSPSNKPIKKASRKKSGTENTYRVT</sequence>
<protein>
    <submittedName>
        <fullName evidence="2">Uncharacterized protein</fullName>
    </submittedName>
</protein>
<feature type="region of interest" description="Disordered" evidence="1">
    <location>
        <begin position="1"/>
        <end position="50"/>
    </location>
</feature>